<evidence type="ECO:0000256" key="1">
    <source>
        <dbReference type="ARBA" id="ARBA00022658"/>
    </source>
</evidence>
<feature type="compositionally biased region" description="Basic and acidic residues" evidence="3">
    <location>
        <begin position="733"/>
        <end position="751"/>
    </location>
</feature>
<dbReference type="InterPro" id="IPR000651">
    <property type="entry name" value="Ras-like_Gua-exchang_fac_N"/>
</dbReference>
<dbReference type="PROSITE" id="PS50009">
    <property type="entry name" value="RASGEF_CAT"/>
    <property type="match status" value="1"/>
</dbReference>
<feature type="compositionally biased region" description="Low complexity" evidence="3">
    <location>
        <begin position="921"/>
        <end position="932"/>
    </location>
</feature>
<dbReference type="PROSITE" id="PS50212">
    <property type="entry name" value="RASGEF_NTER"/>
    <property type="match status" value="1"/>
</dbReference>
<dbReference type="Gene3D" id="1.10.840.10">
    <property type="entry name" value="Ras guanine-nucleotide exchange factors catalytic domain"/>
    <property type="match status" value="1"/>
</dbReference>
<feature type="region of interest" description="Disordered" evidence="3">
    <location>
        <begin position="580"/>
        <end position="622"/>
    </location>
</feature>
<feature type="domain" description="Ras-GEF" evidence="4">
    <location>
        <begin position="1318"/>
        <end position="1564"/>
    </location>
</feature>
<dbReference type="SMART" id="SM00229">
    <property type="entry name" value="RasGEFN"/>
    <property type="match status" value="1"/>
</dbReference>
<proteinExistence type="predicted"/>
<dbReference type="InterPro" id="IPR008937">
    <property type="entry name" value="Ras-like_GEF"/>
</dbReference>
<name>A0A8H3ZII1_VENIN</name>
<feature type="compositionally biased region" description="Polar residues" evidence="3">
    <location>
        <begin position="885"/>
        <end position="916"/>
    </location>
</feature>
<feature type="region of interest" description="Disordered" evidence="3">
    <location>
        <begin position="665"/>
        <end position="687"/>
    </location>
</feature>
<sequence>MPSPERGPRKRSHSFSTVAEHTARPHPEHQGTFKVVIHRPATASSRNAEPNTHGNVQLPILEVPIPHYRLGTPQFAAEGRAIIRSSLYTRSGSTREEIRSSNASNAGYDKRLRTQTLRSSMTSRRHSEAFPRPLLHRKSTLEPVSTRSSLPAQSEARQSIVAVAPRIYDALTLNPDDPTVVRYAPNSDEIVAATPSRLVAHITSPSFLDYELLSDFFLTFRAFVQPDELVSLLVTRLRWAVDRCDDSGRIVRVRTFVALRHWILNYFSDDFVPDYELRKHFCELVNGVYEYLQNRSYGGAGDIKILGELKKCWRRTCGLHWESADPFAQDLSDDDIVPGGRAGPNVSDQSSIQPAITAVAQTRIPNFATPVSQSAKPMEVRSFGIQKTSQHAPQPSSVSAPFSIQYSARPETGRTVPLSPQSPESATFLSCSLPLRPMYRFDAAGDMPLVSRAGPTPALRISPTRTTARTPHPLQSHNNRSESLLDINKSSQKPLSLPDNASEFHIPGAFIIPGSLMRGVLYQPGSSYFDVNPAGRVRAANPKSQLTVDFVEPTGPIALSSAPNGGPGVKKFLGSVRRALSNKQGPGSSDQFSQPSDGQLRSTTSIPDINQEKPLPRKGSQRIRPQVRIDLLHALVVESFKGAVEAGIEEDRALERDILAFNKQVQHDDRGASRSGPQRNRLERSVTVGSRSIVIVDDTQPETPMPAMMSGAIHPSSSSPSSIAMFEGYANDANERNQEERRAERSDERARQSQAKVHTRTISNAKDASVSARAYEPTGLRKSSVYGKEEQATSEAPSPLKRSTMTSTVSRGSTLRRYASYCSEDTRSKLRDGDVEVNGREVQLKPSDNEEFILGRPPGRQLRRRPGGDLKSTNKVKGFEESHRPQPTGSVSSISPSYRDSFGPSTTLPSAVQSQDMEIRTPIIPSLPSSTPKKQRDQASQVASPSSPKRRSISLIQTHSSQPNLRPSFEAEVAKLAALPDDVDDDGGVEAALLKLEGKYEKKTQQASPVAGSFAASPTRSFYTAQTAETDWLPGEDEEERKIQHHQQQVEEINSMAPLPSPSDVPENIQTASIHHFSSSTADPGLTRFSSRRPSPPQSIAESEDSYSSIPILERGLSRVPTRQQMARMHTRKVSPESLANNAVESKHSASSSIEHVVETDSMRRIPKGGTLPRPRSPAMHESFLLDDKQKLNENYGVYLQSDTDSQGVKSLFDDDFANDGPNMSMFSHPLRHPETPPISRKLVTPPQLAPTTTFNEGLPTPGVTPTTNYPPQPHGTAPMSPVSPARRHMRRPSEPMPIKSHQIAHSSVHLPFILGCDAEVIAQQFTIIEKDALDEIDWKELIELRWKQTSPAVHDWVEYLRTQDPRGVDLVIARFNLVVKWIISEIVLTENPDERVRTVVQYIHIAAYCRRYRNYASMYQITIALLSTDCSRLKRTWENVPMADQWTFRELEKLVQPLKNFHNLRAEMETGTGDEGCIPFIGIYTRDLVYNAQKPPYITSPPQNANEPLVNFERHHTAASIVKSLLRLLEASSKYQFEVVPQVIDKCLWLAALDDVEITRRSKTLA</sequence>
<feature type="compositionally biased region" description="Polar residues" evidence="3">
    <location>
        <begin position="581"/>
        <end position="608"/>
    </location>
</feature>
<evidence type="ECO:0000259" key="5">
    <source>
        <dbReference type="PROSITE" id="PS50212"/>
    </source>
</evidence>
<dbReference type="PANTHER" id="PTHR23113">
    <property type="entry name" value="GUANINE NUCLEOTIDE EXCHANGE FACTOR"/>
    <property type="match status" value="1"/>
</dbReference>
<keyword evidence="1 2" id="KW-0344">Guanine-nucleotide releasing factor</keyword>
<protein>
    <recommendedName>
        <fullName evidence="8">Ras GEF</fullName>
    </recommendedName>
</protein>
<dbReference type="InterPro" id="IPR036964">
    <property type="entry name" value="RASGEF_cat_dom_sf"/>
</dbReference>
<dbReference type="SUPFAM" id="SSF48366">
    <property type="entry name" value="Ras GEF"/>
    <property type="match status" value="1"/>
</dbReference>
<accession>A0A8H3ZII1</accession>
<dbReference type="InterPro" id="IPR023578">
    <property type="entry name" value="Ras_GEF_dom_sf"/>
</dbReference>
<dbReference type="Pfam" id="PF00617">
    <property type="entry name" value="RasGEF"/>
    <property type="match status" value="1"/>
</dbReference>
<feature type="region of interest" description="Disordered" evidence="3">
    <location>
        <begin position="1130"/>
        <end position="1157"/>
    </location>
</feature>
<evidence type="ECO:0000256" key="2">
    <source>
        <dbReference type="PROSITE-ProRule" id="PRU00168"/>
    </source>
</evidence>
<feature type="region of interest" description="Disordered" evidence="3">
    <location>
        <begin position="846"/>
        <end position="952"/>
    </location>
</feature>
<feature type="region of interest" description="Disordered" evidence="3">
    <location>
        <begin position="1253"/>
        <end position="1293"/>
    </location>
</feature>
<gene>
    <name evidence="6" type="ORF">EG327_003016</name>
</gene>
<organism evidence="6 7">
    <name type="scientific">Venturia inaequalis</name>
    <name type="common">Apple scab fungus</name>
    <dbReference type="NCBI Taxonomy" id="5025"/>
    <lineage>
        <taxon>Eukaryota</taxon>
        <taxon>Fungi</taxon>
        <taxon>Dikarya</taxon>
        <taxon>Ascomycota</taxon>
        <taxon>Pezizomycotina</taxon>
        <taxon>Dothideomycetes</taxon>
        <taxon>Pleosporomycetidae</taxon>
        <taxon>Venturiales</taxon>
        <taxon>Venturiaceae</taxon>
        <taxon>Venturia</taxon>
    </lineage>
</organism>
<feature type="region of interest" description="Disordered" evidence="3">
    <location>
        <begin position="1"/>
        <end position="32"/>
    </location>
</feature>
<evidence type="ECO:0000313" key="7">
    <source>
        <dbReference type="Proteomes" id="UP000490939"/>
    </source>
</evidence>
<feature type="compositionally biased region" description="Polar residues" evidence="3">
    <location>
        <begin position="1098"/>
        <end position="1109"/>
    </location>
</feature>
<dbReference type="PANTHER" id="PTHR23113:SF363">
    <property type="entry name" value="PROTEIN SON OF SEVENLESS"/>
    <property type="match status" value="1"/>
</dbReference>
<evidence type="ECO:0008006" key="8">
    <source>
        <dbReference type="Google" id="ProtNLM"/>
    </source>
</evidence>
<feature type="region of interest" description="Disordered" evidence="3">
    <location>
        <begin position="700"/>
        <end position="812"/>
    </location>
</feature>
<feature type="compositionally biased region" description="Basic and acidic residues" evidence="3">
    <location>
        <begin position="21"/>
        <end position="31"/>
    </location>
</feature>
<evidence type="ECO:0000256" key="3">
    <source>
        <dbReference type="SAM" id="MobiDB-lite"/>
    </source>
</evidence>
<feature type="compositionally biased region" description="Polar residues" evidence="3">
    <location>
        <begin position="938"/>
        <end position="947"/>
    </location>
</feature>
<dbReference type="InterPro" id="IPR001895">
    <property type="entry name" value="RASGEF_cat_dom"/>
</dbReference>
<dbReference type="GO" id="GO:0005085">
    <property type="term" value="F:guanyl-nucleotide exchange factor activity"/>
    <property type="evidence" value="ECO:0007669"/>
    <property type="project" value="UniProtKB-KW"/>
</dbReference>
<evidence type="ECO:0000259" key="4">
    <source>
        <dbReference type="PROSITE" id="PS50009"/>
    </source>
</evidence>
<dbReference type="Gene3D" id="1.20.870.10">
    <property type="entry name" value="Son of sevenless (SoS) protein Chain: S domain 1"/>
    <property type="match status" value="1"/>
</dbReference>
<comment type="caution">
    <text evidence="6">The sequence shown here is derived from an EMBL/GenBank/DDBJ whole genome shotgun (WGS) entry which is preliminary data.</text>
</comment>
<dbReference type="Pfam" id="PF00618">
    <property type="entry name" value="RasGEF_N"/>
    <property type="match status" value="1"/>
</dbReference>
<dbReference type="GO" id="GO:0005886">
    <property type="term" value="C:plasma membrane"/>
    <property type="evidence" value="ECO:0007669"/>
    <property type="project" value="TreeGrafter"/>
</dbReference>
<evidence type="ECO:0000313" key="6">
    <source>
        <dbReference type="EMBL" id="KAE9994752.1"/>
    </source>
</evidence>
<dbReference type="EMBL" id="WNWR01000002">
    <property type="protein sequence ID" value="KAE9994752.1"/>
    <property type="molecule type" value="Genomic_DNA"/>
</dbReference>
<dbReference type="Proteomes" id="UP000490939">
    <property type="component" value="Unassembled WGS sequence"/>
</dbReference>
<feature type="compositionally biased region" description="Polar residues" evidence="3">
    <location>
        <begin position="463"/>
        <end position="484"/>
    </location>
</feature>
<reference evidence="6 7" key="1">
    <citation type="submission" date="2019-07" db="EMBL/GenBank/DDBJ databases">
        <title>Venturia inaequalis Genome Resource.</title>
        <authorList>
            <person name="Lichtner F.J."/>
        </authorList>
    </citation>
    <scope>NUCLEOTIDE SEQUENCE [LARGE SCALE GENOMIC DNA]</scope>
    <source>
        <strain evidence="6 7">DMI_063113</strain>
    </source>
</reference>
<feature type="region of interest" description="Disordered" evidence="3">
    <location>
        <begin position="454"/>
        <end position="484"/>
    </location>
</feature>
<dbReference type="GO" id="GO:0007265">
    <property type="term" value="P:Ras protein signal transduction"/>
    <property type="evidence" value="ECO:0007669"/>
    <property type="project" value="TreeGrafter"/>
</dbReference>
<feature type="domain" description="N-terminal Ras-GEF" evidence="5">
    <location>
        <begin position="186"/>
        <end position="310"/>
    </location>
</feature>
<dbReference type="SMART" id="SM00147">
    <property type="entry name" value="RasGEF"/>
    <property type="match status" value="1"/>
</dbReference>
<feature type="compositionally biased region" description="Polar residues" evidence="3">
    <location>
        <begin position="793"/>
        <end position="812"/>
    </location>
</feature>
<feature type="region of interest" description="Disordered" evidence="3">
    <location>
        <begin position="1078"/>
        <end position="1115"/>
    </location>
</feature>
<feature type="compositionally biased region" description="Polar residues" evidence="3">
    <location>
        <begin position="754"/>
        <end position="766"/>
    </location>
</feature>
<feature type="compositionally biased region" description="Polar residues" evidence="3">
    <location>
        <begin position="1138"/>
        <end position="1154"/>
    </location>
</feature>
<dbReference type="CDD" id="cd06224">
    <property type="entry name" value="REM"/>
    <property type="match status" value="1"/>
</dbReference>
<keyword evidence="7" id="KW-1185">Reference proteome</keyword>